<evidence type="ECO:0000313" key="8">
    <source>
        <dbReference type="EMBL" id="KAJ3981265.1"/>
    </source>
</evidence>
<evidence type="ECO:0000313" key="9">
    <source>
        <dbReference type="Proteomes" id="UP001163850"/>
    </source>
</evidence>
<dbReference type="Proteomes" id="UP001163850">
    <property type="component" value="Unassembled WGS sequence"/>
</dbReference>
<reference evidence="8" key="1">
    <citation type="submission" date="2022-08" db="EMBL/GenBank/DDBJ databases">
        <authorList>
            <consortium name="DOE Joint Genome Institute"/>
            <person name="Min B."/>
            <person name="Riley R."/>
            <person name="Sierra-Patev S."/>
            <person name="Naranjo-Ortiz M."/>
            <person name="Looney B."/>
            <person name="Konkel Z."/>
            <person name="Slot J.C."/>
            <person name="Sakamoto Y."/>
            <person name="Steenwyk J.L."/>
            <person name="Rokas A."/>
            <person name="Carro J."/>
            <person name="Camarero S."/>
            <person name="Ferreira P."/>
            <person name="Molpeceres G."/>
            <person name="Ruiz-Duenas F.J."/>
            <person name="Serrano A."/>
            <person name="Henrissat B."/>
            <person name="Drula E."/>
            <person name="Hughes K.W."/>
            <person name="Mata J.L."/>
            <person name="Ishikawa N.K."/>
            <person name="Vargas-Isla R."/>
            <person name="Ushijima S."/>
            <person name="Smith C.A."/>
            <person name="Ahrendt S."/>
            <person name="Andreopoulos W."/>
            <person name="He G."/>
            <person name="Labutti K."/>
            <person name="Lipzen A."/>
            <person name="Ng V."/>
            <person name="Sandor L."/>
            <person name="Barry K."/>
            <person name="Martinez A.T."/>
            <person name="Xiao Y."/>
            <person name="Gibbons J.G."/>
            <person name="Terashima K."/>
            <person name="Hibbett D.S."/>
            <person name="Grigoriev I.V."/>
        </authorList>
    </citation>
    <scope>NUCLEOTIDE SEQUENCE</scope>
    <source>
        <strain evidence="8">TFB7829</strain>
    </source>
</reference>
<comment type="function">
    <text evidence="1">Putative mitochondrial redox protein which could be involved in the reduction of small toxic molecules.</text>
</comment>
<proteinExistence type="inferred from homology"/>
<sequence>MFSAFRRAVREVTIFHHPSSPPSQKALEMLKSAVSGPYPPTKATTPPLDFRLEVVEAPPTPDQLTTIMSYVSPERTASTASIFLSSHPSTPSGSEAPQTTSAIHDIGAKNPNVMKWPIVVDWTAGKASIGDIEGVKSILETLRKQRDGEIPKDEKIDQPKDCIKSNRKAYIRK</sequence>
<dbReference type="Pfam" id="PF07955">
    <property type="entry name" value="DUF1687"/>
    <property type="match status" value="1"/>
</dbReference>
<comment type="similarity">
    <text evidence="3">Belongs to the FMP46 family.</text>
</comment>
<name>A0AA38UP44_9AGAR</name>
<dbReference type="SUPFAM" id="SSF52833">
    <property type="entry name" value="Thioredoxin-like"/>
    <property type="match status" value="1"/>
</dbReference>
<dbReference type="PANTHER" id="PTHR28071:SF1">
    <property type="entry name" value="REDOX PROTEIN FMP46, MITOCHONDRIAL-RELATED"/>
    <property type="match status" value="1"/>
</dbReference>
<dbReference type="InterPro" id="IPR036249">
    <property type="entry name" value="Thioredoxin-like_sf"/>
</dbReference>
<dbReference type="PANTHER" id="PTHR28071">
    <property type="entry name" value="REDOX PROTEIN FMP46, MITOCHONDRIAL-RELATED"/>
    <property type="match status" value="1"/>
</dbReference>
<evidence type="ECO:0000256" key="6">
    <source>
        <dbReference type="ARBA" id="ARBA00023128"/>
    </source>
</evidence>
<accession>A0AA38UP44</accession>
<evidence type="ECO:0000256" key="2">
    <source>
        <dbReference type="ARBA" id="ARBA00004173"/>
    </source>
</evidence>
<evidence type="ECO:0000256" key="7">
    <source>
        <dbReference type="SAM" id="MobiDB-lite"/>
    </source>
</evidence>
<dbReference type="AlphaFoldDB" id="A0AA38UP44"/>
<gene>
    <name evidence="8" type="ORF">F5890DRAFT_1536719</name>
</gene>
<organism evidence="8 9">
    <name type="scientific">Lentinula detonsa</name>
    <dbReference type="NCBI Taxonomy" id="2804962"/>
    <lineage>
        <taxon>Eukaryota</taxon>
        <taxon>Fungi</taxon>
        <taxon>Dikarya</taxon>
        <taxon>Basidiomycota</taxon>
        <taxon>Agaricomycotina</taxon>
        <taxon>Agaricomycetes</taxon>
        <taxon>Agaricomycetidae</taxon>
        <taxon>Agaricales</taxon>
        <taxon>Marasmiineae</taxon>
        <taxon>Omphalotaceae</taxon>
        <taxon>Lentinula</taxon>
    </lineage>
</organism>
<keyword evidence="5" id="KW-0560">Oxidoreductase</keyword>
<feature type="compositionally biased region" description="Basic and acidic residues" evidence="7">
    <location>
        <begin position="144"/>
        <end position="164"/>
    </location>
</feature>
<keyword evidence="6" id="KW-0496">Mitochondrion</keyword>
<dbReference type="Gene3D" id="3.40.30.10">
    <property type="entry name" value="Glutaredoxin"/>
    <property type="match status" value="1"/>
</dbReference>
<evidence type="ECO:0000256" key="3">
    <source>
        <dbReference type="ARBA" id="ARBA00009734"/>
    </source>
</evidence>
<evidence type="ECO:0000256" key="5">
    <source>
        <dbReference type="ARBA" id="ARBA00023002"/>
    </source>
</evidence>
<comment type="subcellular location">
    <subcellularLocation>
        <location evidence="2">Mitochondrion</location>
    </subcellularLocation>
</comment>
<dbReference type="GO" id="GO:0016491">
    <property type="term" value="F:oxidoreductase activity"/>
    <property type="evidence" value="ECO:0007669"/>
    <property type="project" value="UniProtKB-KW"/>
</dbReference>
<dbReference type="GO" id="GO:0005739">
    <property type="term" value="C:mitochondrion"/>
    <property type="evidence" value="ECO:0007669"/>
    <property type="project" value="UniProtKB-SubCell"/>
</dbReference>
<evidence type="ECO:0000256" key="1">
    <source>
        <dbReference type="ARBA" id="ARBA00002963"/>
    </source>
</evidence>
<keyword evidence="4" id="KW-0809">Transit peptide</keyword>
<comment type="caution">
    <text evidence="8">The sequence shown here is derived from an EMBL/GenBank/DDBJ whole genome shotgun (WGS) entry which is preliminary data.</text>
</comment>
<evidence type="ECO:0000256" key="4">
    <source>
        <dbReference type="ARBA" id="ARBA00022946"/>
    </source>
</evidence>
<protein>
    <submittedName>
        <fullName evidence="8">Thioredoxin-like protein</fullName>
    </submittedName>
</protein>
<dbReference type="EMBL" id="MU802124">
    <property type="protein sequence ID" value="KAJ3981265.1"/>
    <property type="molecule type" value="Genomic_DNA"/>
</dbReference>
<feature type="region of interest" description="Disordered" evidence="7">
    <location>
        <begin position="144"/>
        <end position="173"/>
    </location>
</feature>
<dbReference type="InterPro" id="IPR012882">
    <property type="entry name" value="Fmp46"/>
</dbReference>